<sequence>MLGLCLFRERLASMYYCGFSLSFGGKKTIFNQSVTNRYFIAYYKK</sequence>
<evidence type="ECO:0000313" key="2">
    <source>
        <dbReference type="Proteomes" id="UP000215002"/>
    </source>
</evidence>
<dbReference type="Proteomes" id="UP000215002">
    <property type="component" value="Chromosome"/>
</dbReference>
<accession>A0A223P1D2</accession>
<protein>
    <submittedName>
        <fullName evidence="1">Uncharacterized protein</fullName>
    </submittedName>
</protein>
<gene>
    <name evidence="1" type="ORF">MuYL_4011</name>
</gene>
<reference evidence="1 2" key="1">
    <citation type="submission" date="2017-08" db="EMBL/GenBank/DDBJ databases">
        <title>Complete genome sequence of Mucilaginibacter sp. strain BJC16-A31.</title>
        <authorList>
            <consortium name="Henan University of Science and Technology"/>
            <person name="You X."/>
        </authorList>
    </citation>
    <scope>NUCLEOTIDE SEQUENCE [LARGE SCALE GENOMIC DNA]</scope>
    <source>
        <strain evidence="1 2">BJC16-A31</strain>
    </source>
</reference>
<proteinExistence type="predicted"/>
<name>A0A223P1D2_9SPHI</name>
<dbReference type="AlphaFoldDB" id="A0A223P1D2"/>
<dbReference type="KEGG" id="muc:MuYL_4011"/>
<evidence type="ECO:0000313" key="1">
    <source>
        <dbReference type="EMBL" id="ASU35896.1"/>
    </source>
</evidence>
<organism evidence="1 2">
    <name type="scientific">Mucilaginibacter xinganensis</name>
    <dbReference type="NCBI Taxonomy" id="1234841"/>
    <lineage>
        <taxon>Bacteria</taxon>
        <taxon>Pseudomonadati</taxon>
        <taxon>Bacteroidota</taxon>
        <taxon>Sphingobacteriia</taxon>
        <taxon>Sphingobacteriales</taxon>
        <taxon>Sphingobacteriaceae</taxon>
        <taxon>Mucilaginibacter</taxon>
    </lineage>
</organism>
<dbReference type="EMBL" id="CP022743">
    <property type="protein sequence ID" value="ASU35896.1"/>
    <property type="molecule type" value="Genomic_DNA"/>
</dbReference>
<keyword evidence="2" id="KW-1185">Reference proteome</keyword>